<gene>
    <name evidence="2" type="ORF">EUGRSUZ_J00740</name>
</gene>
<name>A0A059ABX0_EUCGR</name>
<feature type="transmembrane region" description="Helical" evidence="1">
    <location>
        <begin position="72"/>
        <end position="91"/>
    </location>
</feature>
<keyword evidence="1" id="KW-0812">Transmembrane</keyword>
<dbReference type="AlphaFoldDB" id="A0A059ABX0"/>
<dbReference type="Gramene" id="KCW51141">
    <property type="protein sequence ID" value="KCW51141"/>
    <property type="gene ID" value="EUGRSUZ_J00740"/>
</dbReference>
<evidence type="ECO:0000256" key="1">
    <source>
        <dbReference type="SAM" id="Phobius"/>
    </source>
</evidence>
<organism evidence="2">
    <name type="scientific">Eucalyptus grandis</name>
    <name type="common">Flooded gum</name>
    <dbReference type="NCBI Taxonomy" id="71139"/>
    <lineage>
        <taxon>Eukaryota</taxon>
        <taxon>Viridiplantae</taxon>
        <taxon>Streptophyta</taxon>
        <taxon>Embryophyta</taxon>
        <taxon>Tracheophyta</taxon>
        <taxon>Spermatophyta</taxon>
        <taxon>Magnoliopsida</taxon>
        <taxon>eudicotyledons</taxon>
        <taxon>Gunneridae</taxon>
        <taxon>Pentapetalae</taxon>
        <taxon>rosids</taxon>
        <taxon>malvids</taxon>
        <taxon>Myrtales</taxon>
        <taxon>Myrtaceae</taxon>
        <taxon>Myrtoideae</taxon>
        <taxon>Eucalypteae</taxon>
        <taxon>Eucalyptus</taxon>
    </lineage>
</organism>
<dbReference type="InParanoid" id="A0A059ABX0"/>
<dbReference type="EMBL" id="KK198762">
    <property type="protein sequence ID" value="KCW51141.1"/>
    <property type="molecule type" value="Genomic_DNA"/>
</dbReference>
<proteinExistence type="predicted"/>
<evidence type="ECO:0000313" key="2">
    <source>
        <dbReference type="EMBL" id="KCW51141.1"/>
    </source>
</evidence>
<sequence>MAHADRQSQHLVKSTIPFKFCFCTYSCYLKPYMREKGPQFFSSHFFLFLCLKSNKKRDDKNYNNIISKHLEVTGLLFLLVFAIACSVVPAHTETKPRERERESTSM</sequence>
<reference evidence="2" key="1">
    <citation type="submission" date="2013-07" db="EMBL/GenBank/DDBJ databases">
        <title>The genome of Eucalyptus grandis.</title>
        <authorList>
            <person name="Schmutz J."/>
            <person name="Hayes R."/>
            <person name="Myburg A."/>
            <person name="Tuskan G."/>
            <person name="Grattapaglia D."/>
            <person name="Rokhsar D.S."/>
        </authorList>
    </citation>
    <scope>NUCLEOTIDE SEQUENCE</scope>
    <source>
        <tissue evidence="2">Leaf extractions</tissue>
    </source>
</reference>
<evidence type="ECO:0008006" key="3">
    <source>
        <dbReference type="Google" id="ProtNLM"/>
    </source>
</evidence>
<keyword evidence="1" id="KW-1133">Transmembrane helix</keyword>
<accession>A0A059ABX0</accession>
<protein>
    <recommendedName>
        <fullName evidence="3">Transmembrane protein</fullName>
    </recommendedName>
</protein>
<keyword evidence="1" id="KW-0472">Membrane</keyword>